<dbReference type="InterPro" id="IPR046082">
    <property type="entry name" value="DUF6100"/>
</dbReference>
<dbReference type="AlphaFoldDB" id="A0A174ZEE0"/>
<proteinExistence type="predicted"/>
<evidence type="ECO:0000313" key="2">
    <source>
        <dbReference type="Proteomes" id="UP000095662"/>
    </source>
</evidence>
<name>A0A174ZEE0_9FIRM</name>
<accession>A0A174ZEE0</accession>
<dbReference type="Proteomes" id="UP000095662">
    <property type="component" value="Unassembled WGS sequence"/>
</dbReference>
<dbReference type="Pfam" id="PF19595">
    <property type="entry name" value="DUF6100"/>
    <property type="match status" value="1"/>
</dbReference>
<sequence>MRVNETPFEKSLRRASVLSIRLENEISQTKKLAENGEIKIAYELALKAANTSEKLTLVTRALPAYTGCPTAKEDVELQIADSIPIDIGFTIEGWFSIRIPALLPKKTEGSASYIRSYLYPVMKHFFSYVPPVKYSDCVLIFRHIYNKNRPERQYRDHDNIEVNMVADVVALYVMQDDAPLKCCHYYCSAAGEEERTEVYVVPKKEFPNWLVLEKTFPQKGVFLSDEYQKPP</sequence>
<organism evidence="1 2">
    <name type="scientific">[Eubacterium] siraeum</name>
    <dbReference type="NCBI Taxonomy" id="39492"/>
    <lineage>
        <taxon>Bacteria</taxon>
        <taxon>Bacillati</taxon>
        <taxon>Bacillota</taxon>
        <taxon>Clostridia</taxon>
        <taxon>Eubacteriales</taxon>
        <taxon>Oscillospiraceae</taxon>
        <taxon>Oscillospiraceae incertae sedis</taxon>
    </lineage>
</organism>
<dbReference type="EMBL" id="CZBY01000007">
    <property type="protein sequence ID" value="CUQ85554.1"/>
    <property type="molecule type" value="Genomic_DNA"/>
</dbReference>
<evidence type="ECO:0000313" key="1">
    <source>
        <dbReference type="EMBL" id="CUQ85554.1"/>
    </source>
</evidence>
<protein>
    <submittedName>
        <fullName evidence="1">Uncharacterized protein</fullName>
    </submittedName>
</protein>
<dbReference type="STRING" id="39492.ERS852540_01124"/>
<reference evidence="1 2" key="1">
    <citation type="submission" date="2015-09" db="EMBL/GenBank/DDBJ databases">
        <authorList>
            <consortium name="Pathogen Informatics"/>
        </authorList>
    </citation>
    <scope>NUCLEOTIDE SEQUENCE [LARGE SCALE GENOMIC DNA]</scope>
    <source>
        <strain evidence="1 2">2789STDY5834928</strain>
    </source>
</reference>
<gene>
    <name evidence="1" type="ORF">ERS852540_01124</name>
</gene>
<dbReference type="OrthoDB" id="1895026at2"/>